<dbReference type="EMBL" id="JARQWQ010000052">
    <property type="protein sequence ID" value="KAK2556946.1"/>
    <property type="molecule type" value="Genomic_DNA"/>
</dbReference>
<evidence type="ECO:0000313" key="6">
    <source>
        <dbReference type="Proteomes" id="UP001249851"/>
    </source>
</evidence>
<dbReference type="Gene3D" id="3.40.50.300">
    <property type="entry name" value="P-loop containing nucleotide triphosphate hydrolases"/>
    <property type="match status" value="2"/>
</dbReference>
<dbReference type="Proteomes" id="UP001249851">
    <property type="component" value="Unassembled WGS sequence"/>
</dbReference>
<dbReference type="PROSITE" id="PS50017">
    <property type="entry name" value="DEATH_DOMAIN"/>
    <property type="match status" value="1"/>
</dbReference>
<dbReference type="GO" id="GO:0007165">
    <property type="term" value="P:signal transduction"/>
    <property type="evidence" value="ECO:0007669"/>
    <property type="project" value="InterPro"/>
</dbReference>
<gene>
    <name evidence="5" type="ORF">P5673_020768</name>
</gene>
<organism evidence="5 6">
    <name type="scientific">Acropora cervicornis</name>
    <name type="common">Staghorn coral</name>
    <dbReference type="NCBI Taxonomy" id="6130"/>
    <lineage>
        <taxon>Eukaryota</taxon>
        <taxon>Metazoa</taxon>
        <taxon>Cnidaria</taxon>
        <taxon>Anthozoa</taxon>
        <taxon>Hexacorallia</taxon>
        <taxon>Scleractinia</taxon>
        <taxon>Astrocoeniina</taxon>
        <taxon>Acroporidae</taxon>
        <taxon>Acropora</taxon>
    </lineage>
</organism>
<feature type="domain" description="Death" evidence="4">
    <location>
        <begin position="1335"/>
        <end position="1395"/>
    </location>
</feature>
<reference evidence="5" key="1">
    <citation type="journal article" date="2023" name="G3 (Bethesda)">
        <title>Whole genome assembly and annotation of the endangered Caribbean coral Acropora cervicornis.</title>
        <authorList>
            <person name="Selwyn J.D."/>
            <person name="Vollmer S.V."/>
        </authorList>
    </citation>
    <scope>NUCLEOTIDE SEQUENCE</scope>
    <source>
        <strain evidence="5">K2</strain>
    </source>
</reference>
<feature type="compositionally biased region" description="Basic and acidic residues" evidence="3">
    <location>
        <begin position="591"/>
        <end position="608"/>
    </location>
</feature>
<dbReference type="PANTHER" id="PTHR47508">
    <property type="entry name" value="SAM DOMAIN-CONTAINING PROTEIN-RELATED"/>
    <property type="match status" value="1"/>
</dbReference>
<dbReference type="InterPro" id="IPR011029">
    <property type="entry name" value="DEATH-like_dom_sf"/>
</dbReference>
<keyword evidence="5" id="KW-0418">Kinase</keyword>
<name>A0AAD9Q918_ACRCE</name>
<protein>
    <submittedName>
        <fullName evidence="5">Serine/threonine-protein kinase pats1</fullName>
    </submittedName>
</protein>
<evidence type="ECO:0000313" key="5">
    <source>
        <dbReference type="EMBL" id="KAK2556946.1"/>
    </source>
</evidence>
<keyword evidence="1" id="KW-0677">Repeat</keyword>
<dbReference type="Gene3D" id="1.10.10.10">
    <property type="entry name" value="Winged helix-like DNA-binding domain superfamily/Winged helix DNA-binding domain"/>
    <property type="match status" value="1"/>
</dbReference>
<dbReference type="Gene3D" id="3.30.1370.10">
    <property type="entry name" value="K Homology domain, type 1"/>
    <property type="match status" value="1"/>
</dbReference>
<keyword evidence="2" id="KW-0694">RNA-binding</keyword>
<dbReference type="InterPro" id="IPR036612">
    <property type="entry name" value="KH_dom_type_1_sf"/>
</dbReference>
<dbReference type="InterPro" id="IPR004088">
    <property type="entry name" value="KH_dom_type_1"/>
</dbReference>
<dbReference type="CDD" id="cd01670">
    <property type="entry name" value="Death"/>
    <property type="match status" value="1"/>
</dbReference>
<evidence type="ECO:0000256" key="1">
    <source>
        <dbReference type="ARBA" id="ARBA00022737"/>
    </source>
</evidence>
<keyword evidence="6" id="KW-1185">Reference proteome</keyword>
<proteinExistence type="predicted"/>
<evidence type="ECO:0000256" key="3">
    <source>
        <dbReference type="SAM" id="MobiDB-lite"/>
    </source>
</evidence>
<dbReference type="GO" id="GO:0003723">
    <property type="term" value="F:RNA binding"/>
    <property type="evidence" value="ECO:0007669"/>
    <property type="project" value="UniProtKB-UniRule"/>
</dbReference>
<evidence type="ECO:0000259" key="4">
    <source>
        <dbReference type="PROSITE" id="PS50017"/>
    </source>
</evidence>
<keyword evidence="5" id="KW-0808">Transferase</keyword>
<sequence length="1395" mass="158382">MGGTVIKKIKQESGAKIVSTPKNEDGFIVTGNEAQRALAKRLISQKVDGAKMTYKERQLNKDCYFIDGWNLPAHCQLKLEQIAKEDGIDLPETLGQYRIKPAKSYDAQESCCSNDDPSYMSKLENDTLESLRRIKREMKTKKQLKADMWCHFGMFIIRRPLEGDEAADAEYSAKEASSMLLENRWRGAFKGGINLNEKILKGHLHAFDKTPAEYGEYSPRYDLTFSMPNGRQIFLKLWATKKNLGKRLDDIPLPSRDLKNVLEEIHFKDELTRLRCRGWLLLPPQRFMRADILFPGCDFDCRLTITGYNDSGFECDHLPSEETRRILTSYLSEVTFADEDEFGLRLPKRNMPDGFQLSHMRCCERSLYGFMPGFTIVFSKEILRDIKAESSRVSTAFYLLCDEWEELLHKGGWEPEAVVKKLPDFLRFVKKVQCFVVCEMKQTGLSPTIPAEILARGPSALEAYNKALADGKTAVKRVPIMLIGQHRAGKTSLKKSLRGICFDPEEGSTVGIDVDPSYFKVTTETWKTGTTEKDQNHDAAISFDRHAAMLVVENLKRDGKSFLVEDSLEEIQSTLDSEVTEIPKLPSPNETPRDTKHVEVPSETRETLSGDAHQVPPRPSGENSDVPDRFAQCVPEDVAEATETLLQGGWEDGREHIYSTLWDFSGESVYYVTHPLFLTARAIYCLVYDLSLNPEDLAPPLVKQGVYDQFPEDFNLKTNLDFLDFWMRSVASLASFDENRGLSPKSESPRKKLPAVFLVCTHADTPYCKRDPRQLAFKVFGYLREKPSYGSHLLGVFVVDNTKSGTKCECQEVVRLRQEILALAKSLPHTNEPIPIKWLKFDKTLNALREKGNKWISLESAEVIASKDCNIVNDREFETLMNYLHDLRRLVHFDDSPTLSKLVVLNPQWLIDLFKKVITVQPAWECKEEKFVELWGKLEEEGILDEQLLTHMWKPLLGDKDTYESLVDVMEKFSLLCCWPSGTSERKSYLVPSMLRSHPPDEIVELVASATVPSLFLKFETGHVPTGFFPRLVLKFFQCGELWKQAKSKLFHNFARFFSSEDENCSVILLCHSSFVEIAVHKANPTLALAGEQSSVMALSTDFSCHSVATEVTCARAVHRRLRLMMECMLNEFSWLRDIKYEMCVLCPVCCNGGAVNYCLTHKKQGCKEEQCLHFFSISELSSYKESTFCHRSASAPDTQVSVMQFSHYYDLSGHQLAIEYRRSSGNEESAISLSDMVRKSLLSQSCDSKEIVNQFRGSLKPQASLEKPDDETKNWIRCLAREANLSDRLDVVKCLRNISPAGTTGPLLSENLHVRAIPFKKYRQLTMALSGRDDWKLVAEELGLPPVEIRFLDNRTTNPADVALSTVASQRLFTVGNLYDVLAACNLPLIADDL</sequence>
<dbReference type="InterPro" id="IPR032171">
    <property type="entry name" value="COR-A"/>
</dbReference>
<dbReference type="PROSITE" id="PS50084">
    <property type="entry name" value="KH_TYPE_1"/>
    <property type="match status" value="1"/>
</dbReference>
<dbReference type="SUPFAM" id="SSF47986">
    <property type="entry name" value="DEATH domain"/>
    <property type="match status" value="1"/>
</dbReference>
<dbReference type="Pfam" id="PF00013">
    <property type="entry name" value="KH_1"/>
    <property type="match status" value="1"/>
</dbReference>
<evidence type="ECO:0000256" key="2">
    <source>
        <dbReference type="PROSITE-ProRule" id="PRU00117"/>
    </source>
</evidence>
<dbReference type="InterPro" id="IPR036388">
    <property type="entry name" value="WH-like_DNA-bd_sf"/>
</dbReference>
<dbReference type="SUPFAM" id="SSF54791">
    <property type="entry name" value="Eukaryotic type KH-domain (KH-domain type I)"/>
    <property type="match status" value="1"/>
</dbReference>
<accession>A0AAD9Q918</accession>
<dbReference type="InterPro" id="IPR027417">
    <property type="entry name" value="P-loop_NTPase"/>
</dbReference>
<reference evidence="5" key="2">
    <citation type="journal article" date="2023" name="Science">
        <title>Genomic signatures of disease resistance in endangered staghorn corals.</title>
        <authorList>
            <person name="Vollmer S.V."/>
            <person name="Selwyn J.D."/>
            <person name="Despard B.A."/>
            <person name="Roesel C.L."/>
        </authorList>
    </citation>
    <scope>NUCLEOTIDE SEQUENCE</scope>
    <source>
        <strain evidence="5">K2</strain>
    </source>
</reference>
<dbReference type="GO" id="GO:0016301">
    <property type="term" value="F:kinase activity"/>
    <property type="evidence" value="ECO:0007669"/>
    <property type="project" value="UniProtKB-KW"/>
</dbReference>
<dbReference type="PANTHER" id="PTHR47508:SF1">
    <property type="entry name" value="NON-SPECIFIC SERINE_THREONINE PROTEIN KINASE"/>
    <property type="match status" value="1"/>
</dbReference>
<feature type="region of interest" description="Disordered" evidence="3">
    <location>
        <begin position="574"/>
        <end position="626"/>
    </location>
</feature>
<dbReference type="InterPro" id="IPR000488">
    <property type="entry name" value="Death_dom"/>
</dbReference>
<comment type="caution">
    <text evidence="5">The sequence shown here is derived from an EMBL/GenBank/DDBJ whole genome shotgun (WGS) entry which is preliminary data.</text>
</comment>
<dbReference type="SUPFAM" id="SSF52540">
    <property type="entry name" value="P-loop containing nucleoside triphosphate hydrolases"/>
    <property type="match status" value="1"/>
</dbReference>
<dbReference type="Pfam" id="PF16095">
    <property type="entry name" value="COR-A"/>
    <property type="match status" value="1"/>
</dbReference>
<dbReference type="Gene3D" id="1.10.533.10">
    <property type="entry name" value="Death Domain, Fas"/>
    <property type="match status" value="1"/>
</dbReference>